<sequence length="578" mass="65384">MVLVVIANPVLPEVINILSQRSLPSVELNSLDRAPQPRCLEGTRTKLIEGIREWMDKGDHEILWLYGLVGVGKSALAQTLGEWATQTGILRAAIFLSESPHRNDLSRLFVSIAHQIARREPQYSIRVSEQLLADDRLLMMDLKTQFRKLIVEPLSGLRNSQGKLVVIIDRLDESKGEGEQCEVLRLIAGALTSPQSIPLRWMICSRPEPHLHRTFLKEFETRCKWTLVPMDGKDIDVFVRAEFRSIADTHSYAVNPQEVWPAEEDIGTIVHASSGLFVYASTIIIFIGDPDLATPKAQLAIALEFIRNPHAEFGPGHSTNPLKALDALYSHILSRIHSNHLSTALRVFGMCALCPPLPILELANLLGVSQEKFYAALLRVHSIVRVPLPEKAPAEHLHFFHSSFIEFLRVPSRSQRFFLDPQSIYSDFGEACFSALGQTKLLYAKNLFWKPSKPNPLSLAHRILTYAVNQVWSACVNIQDIGGHHLFDMIVDFNFTRLQFHDSKIPARQLRYFVWWLTAQMEKNNRESIIHWKEVKTPRFAARETGEKDRCFTIGQGSKAVMVQITSELVILSSVTDV</sequence>
<comment type="caution">
    <text evidence="3">The sequence shown here is derived from an EMBL/GenBank/DDBJ whole genome shotgun (WGS) entry which is preliminary data.</text>
</comment>
<gene>
    <name evidence="3" type="ORF">P691DRAFT_732228</name>
</gene>
<proteinExistence type="predicted"/>
<dbReference type="OrthoDB" id="3262196at2759"/>
<dbReference type="Pfam" id="PF24883">
    <property type="entry name" value="NPHP3_N"/>
    <property type="match status" value="1"/>
</dbReference>
<evidence type="ECO:0000259" key="2">
    <source>
        <dbReference type="Pfam" id="PF24883"/>
    </source>
</evidence>
<keyword evidence="1" id="KW-0677">Repeat</keyword>
<dbReference type="PANTHER" id="PTHR10039">
    <property type="entry name" value="AMELOGENIN"/>
    <property type="match status" value="1"/>
</dbReference>
<name>A0A9P6C049_9AGAR</name>
<evidence type="ECO:0000313" key="3">
    <source>
        <dbReference type="EMBL" id="KAF9446961.1"/>
    </source>
</evidence>
<protein>
    <recommendedName>
        <fullName evidence="2">Nephrocystin 3-like N-terminal domain-containing protein</fullName>
    </recommendedName>
</protein>
<dbReference type="Proteomes" id="UP000807342">
    <property type="component" value="Unassembled WGS sequence"/>
</dbReference>
<evidence type="ECO:0000313" key="4">
    <source>
        <dbReference type="Proteomes" id="UP000807342"/>
    </source>
</evidence>
<keyword evidence="4" id="KW-1185">Reference proteome</keyword>
<dbReference type="EMBL" id="MU151221">
    <property type="protein sequence ID" value="KAF9446961.1"/>
    <property type="molecule type" value="Genomic_DNA"/>
</dbReference>
<dbReference type="Gene3D" id="3.40.50.300">
    <property type="entry name" value="P-loop containing nucleotide triphosphate hydrolases"/>
    <property type="match status" value="1"/>
</dbReference>
<dbReference type="InterPro" id="IPR027417">
    <property type="entry name" value="P-loop_NTPase"/>
</dbReference>
<evidence type="ECO:0000256" key="1">
    <source>
        <dbReference type="ARBA" id="ARBA00022737"/>
    </source>
</evidence>
<reference evidence="3" key="1">
    <citation type="submission" date="2020-11" db="EMBL/GenBank/DDBJ databases">
        <authorList>
            <consortium name="DOE Joint Genome Institute"/>
            <person name="Ahrendt S."/>
            <person name="Riley R."/>
            <person name="Andreopoulos W."/>
            <person name="Labutti K."/>
            <person name="Pangilinan J."/>
            <person name="Ruiz-Duenas F.J."/>
            <person name="Barrasa J.M."/>
            <person name="Sanchez-Garcia M."/>
            <person name="Camarero S."/>
            <person name="Miyauchi S."/>
            <person name="Serrano A."/>
            <person name="Linde D."/>
            <person name="Babiker R."/>
            <person name="Drula E."/>
            <person name="Ayuso-Fernandez I."/>
            <person name="Pacheco R."/>
            <person name="Padilla G."/>
            <person name="Ferreira P."/>
            <person name="Barriuso J."/>
            <person name="Kellner H."/>
            <person name="Castanera R."/>
            <person name="Alfaro M."/>
            <person name="Ramirez L."/>
            <person name="Pisabarro A.G."/>
            <person name="Kuo A."/>
            <person name="Tritt A."/>
            <person name="Lipzen A."/>
            <person name="He G."/>
            <person name="Yan M."/>
            <person name="Ng V."/>
            <person name="Cullen D."/>
            <person name="Martin F."/>
            <person name="Rosso M.-N."/>
            <person name="Henrissat B."/>
            <person name="Hibbett D."/>
            <person name="Martinez A.T."/>
            <person name="Grigoriev I.V."/>
        </authorList>
    </citation>
    <scope>NUCLEOTIDE SEQUENCE</scope>
    <source>
        <strain evidence="3">MF-IS2</strain>
    </source>
</reference>
<accession>A0A9P6C049</accession>
<dbReference type="PANTHER" id="PTHR10039:SF14">
    <property type="entry name" value="NACHT DOMAIN-CONTAINING PROTEIN"/>
    <property type="match status" value="1"/>
</dbReference>
<dbReference type="SUPFAM" id="SSF52540">
    <property type="entry name" value="P-loop containing nucleoside triphosphate hydrolases"/>
    <property type="match status" value="1"/>
</dbReference>
<dbReference type="InterPro" id="IPR056884">
    <property type="entry name" value="NPHP3-like_N"/>
</dbReference>
<organism evidence="3 4">
    <name type="scientific">Macrolepiota fuliginosa MF-IS2</name>
    <dbReference type="NCBI Taxonomy" id="1400762"/>
    <lineage>
        <taxon>Eukaryota</taxon>
        <taxon>Fungi</taxon>
        <taxon>Dikarya</taxon>
        <taxon>Basidiomycota</taxon>
        <taxon>Agaricomycotina</taxon>
        <taxon>Agaricomycetes</taxon>
        <taxon>Agaricomycetidae</taxon>
        <taxon>Agaricales</taxon>
        <taxon>Agaricineae</taxon>
        <taxon>Agaricaceae</taxon>
        <taxon>Macrolepiota</taxon>
    </lineage>
</organism>
<dbReference type="AlphaFoldDB" id="A0A9P6C049"/>
<feature type="domain" description="Nephrocystin 3-like N-terminal" evidence="2">
    <location>
        <begin position="50"/>
        <end position="206"/>
    </location>
</feature>